<keyword evidence="1" id="KW-0472">Membrane</keyword>
<keyword evidence="1" id="KW-0812">Transmembrane</keyword>
<dbReference type="EMBL" id="MU128965">
    <property type="protein sequence ID" value="KAF9514056.1"/>
    <property type="molecule type" value="Genomic_DNA"/>
</dbReference>
<keyword evidence="3" id="KW-1185">Reference proteome</keyword>
<organism evidence="2 3">
    <name type="scientific">Hydnum rufescens UP504</name>
    <dbReference type="NCBI Taxonomy" id="1448309"/>
    <lineage>
        <taxon>Eukaryota</taxon>
        <taxon>Fungi</taxon>
        <taxon>Dikarya</taxon>
        <taxon>Basidiomycota</taxon>
        <taxon>Agaricomycotina</taxon>
        <taxon>Agaricomycetes</taxon>
        <taxon>Cantharellales</taxon>
        <taxon>Hydnaceae</taxon>
        <taxon>Hydnum</taxon>
    </lineage>
</organism>
<feature type="transmembrane region" description="Helical" evidence="1">
    <location>
        <begin position="20"/>
        <end position="42"/>
    </location>
</feature>
<comment type="caution">
    <text evidence="2">The sequence shown here is derived from an EMBL/GenBank/DDBJ whole genome shotgun (WGS) entry which is preliminary data.</text>
</comment>
<gene>
    <name evidence="2" type="ORF">BS47DRAFT_902578</name>
</gene>
<accession>A0A9P6DT93</accession>
<dbReference type="Proteomes" id="UP000886523">
    <property type="component" value="Unassembled WGS sequence"/>
</dbReference>
<evidence type="ECO:0000256" key="1">
    <source>
        <dbReference type="SAM" id="Phobius"/>
    </source>
</evidence>
<protein>
    <submittedName>
        <fullName evidence="2">Uncharacterized protein</fullName>
    </submittedName>
</protein>
<dbReference type="PROSITE" id="PS51257">
    <property type="entry name" value="PROKAR_LIPOPROTEIN"/>
    <property type="match status" value="1"/>
</dbReference>
<proteinExistence type="predicted"/>
<dbReference type="AlphaFoldDB" id="A0A9P6DT93"/>
<keyword evidence="1" id="KW-1133">Transmembrane helix</keyword>
<sequence length="98" mass="11168">MSSLGKQEFNSWLLPFLHFGPSGLISCPGFHLRFPFVFFILLPHGPWTRNARLSLSYFATHTTPPTQKFPSPALNLVLNGITAVPFFRRYDHAFVFIS</sequence>
<reference evidence="2" key="1">
    <citation type="journal article" date="2020" name="Nat. Commun.">
        <title>Large-scale genome sequencing of mycorrhizal fungi provides insights into the early evolution of symbiotic traits.</title>
        <authorList>
            <person name="Miyauchi S."/>
            <person name="Kiss E."/>
            <person name="Kuo A."/>
            <person name="Drula E."/>
            <person name="Kohler A."/>
            <person name="Sanchez-Garcia M."/>
            <person name="Morin E."/>
            <person name="Andreopoulos B."/>
            <person name="Barry K.W."/>
            <person name="Bonito G."/>
            <person name="Buee M."/>
            <person name="Carver A."/>
            <person name="Chen C."/>
            <person name="Cichocki N."/>
            <person name="Clum A."/>
            <person name="Culley D."/>
            <person name="Crous P.W."/>
            <person name="Fauchery L."/>
            <person name="Girlanda M."/>
            <person name="Hayes R.D."/>
            <person name="Keri Z."/>
            <person name="LaButti K."/>
            <person name="Lipzen A."/>
            <person name="Lombard V."/>
            <person name="Magnuson J."/>
            <person name="Maillard F."/>
            <person name="Murat C."/>
            <person name="Nolan M."/>
            <person name="Ohm R.A."/>
            <person name="Pangilinan J."/>
            <person name="Pereira M.F."/>
            <person name="Perotto S."/>
            <person name="Peter M."/>
            <person name="Pfister S."/>
            <person name="Riley R."/>
            <person name="Sitrit Y."/>
            <person name="Stielow J.B."/>
            <person name="Szollosi G."/>
            <person name="Zifcakova L."/>
            <person name="Stursova M."/>
            <person name="Spatafora J.W."/>
            <person name="Tedersoo L."/>
            <person name="Vaario L.M."/>
            <person name="Yamada A."/>
            <person name="Yan M."/>
            <person name="Wang P."/>
            <person name="Xu J."/>
            <person name="Bruns T."/>
            <person name="Baldrian P."/>
            <person name="Vilgalys R."/>
            <person name="Dunand C."/>
            <person name="Henrissat B."/>
            <person name="Grigoriev I.V."/>
            <person name="Hibbett D."/>
            <person name="Nagy L.G."/>
            <person name="Martin F.M."/>
        </authorList>
    </citation>
    <scope>NUCLEOTIDE SEQUENCE</scope>
    <source>
        <strain evidence="2">UP504</strain>
    </source>
</reference>
<evidence type="ECO:0000313" key="2">
    <source>
        <dbReference type="EMBL" id="KAF9514056.1"/>
    </source>
</evidence>
<name>A0A9P6DT93_9AGAM</name>
<evidence type="ECO:0000313" key="3">
    <source>
        <dbReference type="Proteomes" id="UP000886523"/>
    </source>
</evidence>